<evidence type="ECO:0000256" key="2">
    <source>
        <dbReference type="SAM" id="Phobius"/>
    </source>
</evidence>
<keyword evidence="2" id="KW-0472">Membrane</keyword>
<dbReference type="AlphaFoldDB" id="A0A9D4GZN7"/>
<dbReference type="SMART" id="SM00034">
    <property type="entry name" value="CLECT"/>
    <property type="match status" value="2"/>
</dbReference>
<keyword evidence="2" id="KW-0812">Transmembrane</keyword>
<dbReference type="Pfam" id="PF00059">
    <property type="entry name" value="Lectin_C"/>
    <property type="match status" value="1"/>
</dbReference>
<dbReference type="Gene3D" id="3.10.100.10">
    <property type="entry name" value="Mannose-Binding Protein A, subunit A"/>
    <property type="match status" value="2"/>
</dbReference>
<dbReference type="CDD" id="cd00037">
    <property type="entry name" value="CLECT"/>
    <property type="match status" value="2"/>
</dbReference>
<keyword evidence="7" id="KW-1185">Reference proteome</keyword>
<keyword evidence="2" id="KW-1133">Transmembrane helix</keyword>
<accession>A0A9D4GZN7</accession>
<dbReference type="PROSITE" id="PS50041">
    <property type="entry name" value="C_TYPE_LECTIN_2"/>
    <property type="match status" value="1"/>
</dbReference>
<sequence>MAKWGWLLRLEVFVVMLLIQVTISGANSPKLTYKLINGSKSWTHADADCRSRDGTLVVLDTHARVVEFQKQRLLNPGRAVWTAAYRQNSPWVWVEGCFSAEFLTGQDGSRLAMNHAVECSTVCKASTYAVLKGHMCFCLRDIRDLVPLDARECDLQCPGAPGEMCGGPRGAVSVYSMGGVNGFKETDSEKTSLQEQTVHEMSRSDWKNCVYILKHDTPVWITTDCRKTLPFLCKIYRERGTIIEYKSPRRKTGSWLEARAMCREEGGTLADIHSNNMAAVQALPNHSEYWVGLYRNTSWTWHTDDVIETPLWCTTVVEDKVGELQFQTETCSMPHDFVCQIPIPVAKADASHLVVYVVCGSVVWVLAVVTGIVVFCMLRRRGWCRKNDTTGLSQSSYLDMDDQTPRLRPATSRPPRPLSHSYVNSDVSNAPSSSRTSQFSNDSPPLKSKSAHAQDKPKPAIGNEYASVCMSKIQSEGKEFDRLETGACASGYKNAEGF</sequence>
<protein>
    <submittedName>
        <fullName evidence="6">Uncharacterized protein</fullName>
    </submittedName>
</protein>
<dbReference type="InterPro" id="IPR002889">
    <property type="entry name" value="WSC_carb-bd"/>
</dbReference>
<feature type="domain" description="C-type lectin" evidence="4">
    <location>
        <begin position="245"/>
        <end position="340"/>
    </location>
</feature>
<dbReference type="PANTHER" id="PTHR45784">
    <property type="entry name" value="C-TYPE LECTIN DOMAIN FAMILY 20 MEMBER A-RELATED"/>
    <property type="match status" value="1"/>
</dbReference>
<keyword evidence="3" id="KW-0732">Signal</keyword>
<proteinExistence type="predicted"/>
<comment type="caution">
    <text evidence="6">The sequence shown here is derived from an EMBL/GenBank/DDBJ whole genome shotgun (WGS) entry which is preliminary data.</text>
</comment>
<evidence type="ECO:0000313" key="6">
    <source>
        <dbReference type="EMBL" id="KAH3825792.1"/>
    </source>
</evidence>
<feature type="compositionally biased region" description="Polar residues" evidence="1">
    <location>
        <begin position="421"/>
        <end position="443"/>
    </location>
</feature>
<name>A0A9D4GZN7_DREPO</name>
<reference evidence="6" key="1">
    <citation type="journal article" date="2019" name="bioRxiv">
        <title>The Genome of the Zebra Mussel, Dreissena polymorpha: A Resource for Invasive Species Research.</title>
        <authorList>
            <person name="McCartney M.A."/>
            <person name="Auch B."/>
            <person name="Kono T."/>
            <person name="Mallez S."/>
            <person name="Zhang Y."/>
            <person name="Obille A."/>
            <person name="Becker A."/>
            <person name="Abrahante J.E."/>
            <person name="Garbe J."/>
            <person name="Badalamenti J.P."/>
            <person name="Herman A."/>
            <person name="Mangelson H."/>
            <person name="Liachko I."/>
            <person name="Sullivan S."/>
            <person name="Sone E.D."/>
            <person name="Koren S."/>
            <person name="Silverstein K.A.T."/>
            <person name="Beckman K.B."/>
            <person name="Gohl D.M."/>
        </authorList>
    </citation>
    <scope>NUCLEOTIDE SEQUENCE</scope>
    <source>
        <strain evidence="6">Duluth1</strain>
        <tissue evidence="6">Whole animal</tissue>
    </source>
</reference>
<dbReference type="PANTHER" id="PTHR45784:SF5">
    <property type="entry name" value="C-TYPE LECTIN DOMAIN FAMILY 20 MEMBER A-RELATED"/>
    <property type="match status" value="1"/>
</dbReference>
<feature type="transmembrane region" description="Helical" evidence="2">
    <location>
        <begin position="353"/>
        <end position="378"/>
    </location>
</feature>
<dbReference type="InterPro" id="IPR016187">
    <property type="entry name" value="CTDL_fold"/>
</dbReference>
<dbReference type="SUPFAM" id="SSF56436">
    <property type="entry name" value="C-type lectin-like"/>
    <property type="match status" value="2"/>
</dbReference>
<evidence type="ECO:0000313" key="7">
    <source>
        <dbReference type="Proteomes" id="UP000828390"/>
    </source>
</evidence>
<evidence type="ECO:0000259" key="4">
    <source>
        <dbReference type="PROSITE" id="PS50041"/>
    </source>
</evidence>
<reference evidence="6" key="2">
    <citation type="submission" date="2020-11" db="EMBL/GenBank/DDBJ databases">
        <authorList>
            <person name="McCartney M.A."/>
            <person name="Auch B."/>
            <person name="Kono T."/>
            <person name="Mallez S."/>
            <person name="Becker A."/>
            <person name="Gohl D.M."/>
            <person name="Silverstein K.A.T."/>
            <person name="Koren S."/>
            <person name="Bechman K.B."/>
            <person name="Herman A."/>
            <person name="Abrahante J.E."/>
            <person name="Garbe J."/>
        </authorList>
    </citation>
    <scope>NUCLEOTIDE SEQUENCE</scope>
    <source>
        <strain evidence="6">Duluth1</strain>
        <tissue evidence="6">Whole animal</tissue>
    </source>
</reference>
<dbReference type="PROSITE" id="PS51212">
    <property type="entry name" value="WSC"/>
    <property type="match status" value="1"/>
</dbReference>
<evidence type="ECO:0000256" key="1">
    <source>
        <dbReference type="SAM" id="MobiDB-lite"/>
    </source>
</evidence>
<dbReference type="SMART" id="SM00321">
    <property type="entry name" value="WSC"/>
    <property type="match status" value="1"/>
</dbReference>
<evidence type="ECO:0000259" key="5">
    <source>
        <dbReference type="PROSITE" id="PS51212"/>
    </source>
</evidence>
<organism evidence="6 7">
    <name type="scientific">Dreissena polymorpha</name>
    <name type="common">Zebra mussel</name>
    <name type="synonym">Mytilus polymorpha</name>
    <dbReference type="NCBI Taxonomy" id="45954"/>
    <lineage>
        <taxon>Eukaryota</taxon>
        <taxon>Metazoa</taxon>
        <taxon>Spiralia</taxon>
        <taxon>Lophotrochozoa</taxon>
        <taxon>Mollusca</taxon>
        <taxon>Bivalvia</taxon>
        <taxon>Autobranchia</taxon>
        <taxon>Heteroconchia</taxon>
        <taxon>Euheterodonta</taxon>
        <taxon>Imparidentia</taxon>
        <taxon>Neoheterodontei</taxon>
        <taxon>Myida</taxon>
        <taxon>Dreissenoidea</taxon>
        <taxon>Dreissenidae</taxon>
        <taxon>Dreissena</taxon>
    </lineage>
</organism>
<dbReference type="EMBL" id="JAIWYP010000005">
    <property type="protein sequence ID" value="KAH3825792.1"/>
    <property type="molecule type" value="Genomic_DNA"/>
</dbReference>
<dbReference type="InterPro" id="IPR016186">
    <property type="entry name" value="C-type_lectin-like/link_sf"/>
</dbReference>
<gene>
    <name evidence="6" type="ORF">DPMN_127672</name>
</gene>
<dbReference type="Pfam" id="PF01822">
    <property type="entry name" value="WSC"/>
    <property type="match status" value="1"/>
</dbReference>
<dbReference type="Proteomes" id="UP000828390">
    <property type="component" value="Unassembled WGS sequence"/>
</dbReference>
<feature type="chain" id="PRO_5039513018" evidence="3">
    <location>
        <begin position="27"/>
        <end position="498"/>
    </location>
</feature>
<feature type="domain" description="WSC" evidence="5">
    <location>
        <begin position="91"/>
        <end position="178"/>
    </location>
</feature>
<dbReference type="InterPro" id="IPR001304">
    <property type="entry name" value="C-type_lectin-like"/>
</dbReference>
<feature type="signal peptide" evidence="3">
    <location>
        <begin position="1"/>
        <end position="26"/>
    </location>
</feature>
<feature type="region of interest" description="Disordered" evidence="1">
    <location>
        <begin position="394"/>
        <end position="459"/>
    </location>
</feature>
<evidence type="ECO:0000256" key="3">
    <source>
        <dbReference type="SAM" id="SignalP"/>
    </source>
</evidence>